<dbReference type="EMBL" id="JACGCI010000018">
    <property type="protein sequence ID" value="KAF6758724.1"/>
    <property type="molecule type" value="Genomic_DNA"/>
</dbReference>
<feature type="compositionally biased region" description="Basic residues" evidence="4">
    <location>
        <begin position="156"/>
        <end position="168"/>
    </location>
</feature>
<dbReference type="OrthoDB" id="6247875at2759"/>
<dbReference type="PANTHER" id="PTHR10270:SF161">
    <property type="entry name" value="SEX-DETERMINING REGION Y PROTEIN"/>
    <property type="match status" value="1"/>
</dbReference>
<evidence type="ECO:0000259" key="5">
    <source>
        <dbReference type="PROSITE" id="PS50118"/>
    </source>
</evidence>
<sequence>MMPMPSTLSRIFGWEPPADEVYVEVEVPGLPTHHQLPPFQPSDRAPSSPASSTSALSDDQSERRPEGNGKKGDPNWIARPRNEFILFRCDYVRKHTKEGGNKRTRRAPGQEAEKTLSKLAAEAWRALPSEERVYWREQANLERNDHARKYPDYRYRPKKSATARKRQSRSSMSSSVVTRSMPAPAIVDRVTVDTHSRSPSYEPMPVVDRPGLFLDNSTLRKSTSVPALPSTHGRRGEWVPLSLQSVNSFDSRSHPSGINSYHQALQPSGLQHSQSYDSLNLATPALSESMSLADSASSSLINWNADSHILAPQPTQYIDPLSLPVHSSFGDADSMDMNSKYLAAVSGGHPSGFRAPGHGHLPHPQALDGPHWVPGIYHPQPTGAINMVRAPSGGPNDDHPPFLGPTCGGGPVMYDQMGRIMQHDEFQGQGPIAVTVVPGEYLANSAELTPDEVFVMDREEYFTQF</sequence>
<keyword evidence="2" id="KW-0804">Transcription</keyword>
<feature type="region of interest" description="Disordered" evidence="4">
    <location>
        <begin position="25"/>
        <end position="77"/>
    </location>
</feature>
<evidence type="ECO:0000313" key="6">
    <source>
        <dbReference type="EMBL" id="KAF6758724.1"/>
    </source>
</evidence>
<dbReference type="InterPro" id="IPR050140">
    <property type="entry name" value="SRY-related_HMG-box_TF-like"/>
</dbReference>
<feature type="DNA-binding region" description="HMG box" evidence="3">
    <location>
        <begin position="77"/>
        <end position="154"/>
    </location>
</feature>
<protein>
    <recommendedName>
        <fullName evidence="5">HMG box domain-containing protein</fullName>
    </recommendedName>
</protein>
<dbReference type="InterPro" id="IPR009071">
    <property type="entry name" value="HMG_box_dom"/>
</dbReference>
<proteinExistence type="predicted"/>
<dbReference type="Proteomes" id="UP000521943">
    <property type="component" value="Unassembled WGS sequence"/>
</dbReference>
<accession>A0A8H6I4Z9</accession>
<feature type="domain" description="HMG box" evidence="5">
    <location>
        <begin position="77"/>
        <end position="154"/>
    </location>
</feature>
<dbReference type="GO" id="GO:0005634">
    <property type="term" value="C:nucleus"/>
    <property type="evidence" value="ECO:0007669"/>
    <property type="project" value="UniProtKB-UniRule"/>
</dbReference>
<feature type="compositionally biased region" description="Low complexity" evidence="4">
    <location>
        <begin position="169"/>
        <end position="180"/>
    </location>
</feature>
<feature type="region of interest" description="Disordered" evidence="4">
    <location>
        <begin position="147"/>
        <end position="180"/>
    </location>
</feature>
<gene>
    <name evidence="6" type="ORF">DFP72DRAFT_1105632</name>
</gene>
<keyword evidence="7" id="KW-1185">Reference proteome</keyword>
<dbReference type="SUPFAM" id="SSF47095">
    <property type="entry name" value="HMG-box"/>
    <property type="match status" value="1"/>
</dbReference>
<organism evidence="6 7">
    <name type="scientific">Ephemerocybe angulata</name>
    <dbReference type="NCBI Taxonomy" id="980116"/>
    <lineage>
        <taxon>Eukaryota</taxon>
        <taxon>Fungi</taxon>
        <taxon>Dikarya</taxon>
        <taxon>Basidiomycota</taxon>
        <taxon>Agaricomycotina</taxon>
        <taxon>Agaricomycetes</taxon>
        <taxon>Agaricomycetidae</taxon>
        <taxon>Agaricales</taxon>
        <taxon>Agaricineae</taxon>
        <taxon>Psathyrellaceae</taxon>
        <taxon>Ephemerocybe</taxon>
    </lineage>
</organism>
<feature type="compositionally biased region" description="Basic and acidic residues" evidence="4">
    <location>
        <begin position="60"/>
        <end position="73"/>
    </location>
</feature>
<evidence type="ECO:0000313" key="7">
    <source>
        <dbReference type="Proteomes" id="UP000521943"/>
    </source>
</evidence>
<keyword evidence="1 3" id="KW-0238">DNA-binding</keyword>
<dbReference type="CDD" id="cd01389">
    <property type="entry name" value="HMG-box_ROX1-like"/>
    <property type="match status" value="1"/>
</dbReference>
<evidence type="ECO:0000256" key="3">
    <source>
        <dbReference type="PROSITE-ProRule" id="PRU00267"/>
    </source>
</evidence>
<feature type="compositionally biased region" description="Low complexity" evidence="4">
    <location>
        <begin position="41"/>
        <end position="58"/>
    </location>
</feature>
<evidence type="ECO:0000256" key="1">
    <source>
        <dbReference type="ARBA" id="ARBA00023125"/>
    </source>
</evidence>
<dbReference type="PANTHER" id="PTHR10270">
    <property type="entry name" value="SOX TRANSCRIPTION FACTOR"/>
    <property type="match status" value="1"/>
</dbReference>
<dbReference type="InterPro" id="IPR036910">
    <property type="entry name" value="HMG_box_dom_sf"/>
</dbReference>
<dbReference type="GO" id="GO:0000978">
    <property type="term" value="F:RNA polymerase II cis-regulatory region sequence-specific DNA binding"/>
    <property type="evidence" value="ECO:0007669"/>
    <property type="project" value="TreeGrafter"/>
</dbReference>
<evidence type="ECO:0000256" key="2">
    <source>
        <dbReference type="ARBA" id="ARBA00023163"/>
    </source>
</evidence>
<comment type="caution">
    <text evidence="6">The sequence shown here is derived from an EMBL/GenBank/DDBJ whole genome shotgun (WGS) entry which is preliminary data.</text>
</comment>
<dbReference type="Gene3D" id="1.10.30.10">
    <property type="entry name" value="High mobility group box domain"/>
    <property type="match status" value="1"/>
</dbReference>
<dbReference type="AlphaFoldDB" id="A0A8H6I4Z9"/>
<name>A0A8H6I4Z9_9AGAR</name>
<dbReference type="PROSITE" id="PS50118">
    <property type="entry name" value="HMG_BOX_2"/>
    <property type="match status" value="1"/>
</dbReference>
<dbReference type="GO" id="GO:0030154">
    <property type="term" value="P:cell differentiation"/>
    <property type="evidence" value="ECO:0007669"/>
    <property type="project" value="TreeGrafter"/>
</dbReference>
<reference evidence="6 7" key="1">
    <citation type="submission" date="2020-07" db="EMBL/GenBank/DDBJ databases">
        <title>Comparative genomics of pyrophilous fungi reveals a link between fire events and developmental genes.</title>
        <authorList>
            <consortium name="DOE Joint Genome Institute"/>
            <person name="Steindorff A.S."/>
            <person name="Carver A."/>
            <person name="Calhoun S."/>
            <person name="Stillman K."/>
            <person name="Liu H."/>
            <person name="Lipzen A."/>
            <person name="Pangilinan J."/>
            <person name="Labutti K."/>
            <person name="Bruns T.D."/>
            <person name="Grigoriev I.V."/>
        </authorList>
    </citation>
    <scope>NUCLEOTIDE SEQUENCE [LARGE SCALE GENOMIC DNA]</scope>
    <source>
        <strain evidence="6 7">CBS 144469</strain>
    </source>
</reference>
<keyword evidence="3" id="KW-0539">Nucleus</keyword>
<dbReference type="SMART" id="SM00398">
    <property type="entry name" value="HMG"/>
    <property type="match status" value="1"/>
</dbReference>
<dbReference type="GO" id="GO:0001228">
    <property type="term" value="F:DNA-binding transcription activator activity, RNA polymerase II-specific"/>
    <property type="evidence" value="ECO:0007669"/>
    <property type="project" value="TreeGrafter"/>
</dbReference>
<evidence type="ECO:0000256" key="4">
    <source>
        <dbReference type="SAM" id="MobiDB-lite"/>
    </source>
</evidence>